<keyword evidence="2" id="KW-0515">Mutator protein</keyword>
<dbReference type="AlphaFoldDB" id="A0A9D2T666"/>
<dbReference type="InterPro" id="IPR017961">
    <property type="entry name" value="DNA_pol_Y-fam_little_finger"/>
</dbReference>
<keyword evidence="2" id="KW-0239">DNA-directed DNA polymerase</keyword>
<feature type="site" description="Substrate discrimination" evidence="2">
    <location>
        <position position="18"/>
    </location>
</feature>
<evidence type="ECO:0000256" key="3">
    <source>
        <dbReference type="SAM" id="MobiDB-lite"/>
    </source>
</evidence>
<dbReference type="SUPFAM" id="SSF56672">
    <property type="entry name" value="DNA/RNA polymerases"/>
    <property type="match status" value="1"/>
</dbReference>
<gene>
    <name evidence="2" type="primary">dinB</name>
    <name evidence="5" type="ORF">IAA04_02120</name>
</gene>
<dbReference type="SUPFAM" id="SSF100879">
    <property type="entry name" value="Lesion bypass DNA polymerase (Y-family), little finger domain"/>
    <property type="match status" value="1"/>
</dbReference>
<dbReference type="GO" id="GO:0006281">
    <property type="term" value="P:DNA repair"/>
    <property type="evidence" value="ECO:0007669"/>
    <property type="project" value="UniProtKB-UniRule"/>
</dbReference>
<evidence type="ECO:0000313" key="5">
    <source>
        <dbReference type="EMBL" id="HJC46831.1"/>
    </source>
</evidence>
<comment type="subcellular location">
    <subcellularLocation>
        <location evidence="2">Cytoplasm</location>
    </subcellularLocation>
</comment>
<keyword evidence="2" id="KW-0235">DNA replication</keyword>
<keyword evidence="2" id="KW-0234">DNA repair</keyword>
<dbReference type="InterPro" id="IPR001126">
    <property type="entry name" value="UmuC"/>
</dbReference>
<dbReference type="GO" id="GO:0042276">
    <property type="term" value="P:error-prone translesion synthesis"/>
    <property type="evidence" value="ECO:0007669"/>
    <property type="project" value="TreeGrafter"/>
</dbReference>
<comment type="cofactor">
    <cofactor evidence="2">
        <name>Mg(2+)</name>
        <dbReference type="ChEBI" id="CHEBI:18420"/>
    </cofactor>
    <text evidence="2">Binds 2 magnesium ions per subunit.</text>
</comment>
<dbReference type="Pfam" id="PF11799">
    <property type="entry name" value="IMS_C"/>
    <property type="match status" value="1"/>
</dbReference>
<feature type="region of interest" description="Disordered" evidence="3">
    <location>
        <begin position="408"/>
        <end position="430"/>
    </location>
</feature>
<dbReference type="EC" id="2.7.7.7" evidence="2"/>
<comment type="subunit">
    <text evidence="2">Monomer.</text>
</comment>
<dbReference type="Pfam" id="PF00817">
    <property type="entry name" value="IMS"/>
    <property type="match status" value="1"/>
</dbReference>
<keyword evidence="2" id="KW-0460">Magnesium</keyword>
<dbReference type="InterPro" id="IPR043502">
    <property type="entry name" value="DNA/RNA_pol_sf"/>
</dbReference>
<feature type="compositionally biased region" description="Basic and acidic residues" evidence="3">
    <location>
        <begin position="416"/>
        <end position="430"/>
    </location>
</feature>
<accession>A0A9D2T666</accession>
<dbReference type="GO" id="GO:0003887">
    <property type="term" value="F:DNA-directed DNA polymerase activity"/>
    <property type="evidence" value="ECO:0007669"/>
    <property type="project" value="UniProtKB-UniRule"/>
</dbReference>
<dbReference type="GO" id="GO:0009432">
    <property type="term" value="P:SOS response"/>
    <property type="evidence" value="ECO:0007669"/>
    <property type="project" value="TreeGrafter"/>
</dbReference>
<evidence type="ECO:0000259" key="4">
    <source>
        <dbReference type="PROSITE" id="PS50173"/>
    </source>
</evidence>
<dbReference type="GO" id="GO:0005829">
    <property type="term" value="C:cytosol"/>
    <property type="evidence" value="ECO:0007669"/>
    <property type="project" value="TreeGrafter"/>
</dbReference>
<comment type="caution">
    <text evidence="5">The sequence shown here is derived from an EMBL/GenBank/DDBJ whole genome shotgun (WGS) entry which is preliminary data.</text>
</comment>
<feature type="binding site" evidence="2">
    <location>
        <position position="13"/>
    </location>
    <ligand>
        <name>Mg(2+)</name>
        <dbReference type="ChEBI" id="CHEBI:18420"/>
    </ligand>
</feature>
<feature type="active site" evidence="2">
    <location>
        <position position="117"/>
    </location>
</feature>
<keyword evidence="2" id="KW-0479">Metal-binding</keyword>
<dbReference type="Proteomes" id="UP000823883">
    <property type="component" value="Unassembled WGS sequence"/>
</dbReference>
<dbReference type="InterPro" id="IPR050116">
    <property type="entry name" value="DNA_polymerase-Y"/>
</dbReference>
<dbReference type="Gene3D" id="3.30.70.270">
    <property type="match status" value="1"/>
</dbReference>
<dbReference type="InterPro" id="IPR043128">
    <property type="entry name" value="Rev_trsase/Diguanyl_cyclase"/>
</dbReference>
<dbReference type="Gene3D" id="1.10.150.20">
    <property type="entry name" value="5' to 3' exonuclease, C-terminal subdomain"/>
    <property type="match status" value="1"/>
</dbReference>
<dbReference type="PANTHER" id="PTHR11076:SF33">
    <property type="entry name" value="DNA POLYMERASE KAPPA"/>
    <property type="match status" value="1"/>
</dbReference>
<feature type="domain" description="UmuC" evidence="4">
    <location>
        <begin position="9"/>
        <end position="198"/>
    </location>
</feature>
<dbReference type="InterPro" id="IPR022880">
    <property type="entry name" value="DNApol_IV"/>
</dbReference>
<dbReference type="InterPro" id="IPR036775">
    <property type="entry name" value="DNA_pol_Y-fam_lit_finger_sf"/>
</dbReference>
<keyword evidence="2" id="KW-0808">Transferase</keyword>
<dbReference type="GO" id="GO:0003684">
    <property type="term" value="F:damaged DNA binding"/>
    <property type="evidence" value="ECO:0007669"/>
    <property type="project" value="InterPro"/>
</dbReference>
<dbReference type="HAMAP" id="MF_01113">
    <property type="entry name" value="DNApol_IV"/>
    <property type="match status" value="1"/>
</dbReference>
<dbReference type="Gene3D" id="3.30.1490.100">
    <property type="entry name" value="DNA polymerase, Y-family, little finger domain"/>
    <property type="match status" value="1"/>
</dbReference>
<evidence type="ECO:0000256" key="2">
    <source>
        <dbReference type="HAMAP-Rule" id="MF_01113"/>
    </source>
</evidence>
<keyword evidence="2" id="KW-0548">Nucleotidyltransferase</keyword>
<protein>
    <recommendedName>
        <fullName evidence="2">DNA polymerase IV</fullName>
        <shortName evidence="2">Pol IV</shortName>
        <ecNumber evidence="2">2.7.7.7</ecNumber>
    </recommendedName>
</protein>
<keyword evidence="2" id="KW-0963">Cytoplasm</keyword>
<comment type="similarity">
    <text evidence="1 2">Belongs to the DNA polymerase type-Y family.</text>
</comment>
<evidence type="ECO:0000256" key="1">
    <source>
        <dbReference type="ARBA" id="ARBA00010945"/>
    </source>
</evidence>
<keyword evidence="2" id="KW-0238">DNA-binding</keyword>
<dbReference type="EMBL" id="DWWL01000010">
    <property type="protein sequence ID" value="HJC46831.1"/>
    <property type="molecule type" value="Genomic_DNA"/>
</dbReference>
<dbReference type="GO" id="GO:0000287">
    <property type="term" value="F:magnesium ion binding"/>
    <property type="evidence" value="ECO:0007669"/>
    <property type="project" value="UniProtKB-UniRule"/>
</dbReference>
<reference evidence="5" key="1">
    <citation type="journal article" date="2021" name="PeerJ">
        <title>Extensive microbial diversity within the chicken gut microbiome revealed by metagenomics and culture.</title>
        <authorList>
            <person name="Gilroy R."/>
            <person name="Ravi A."/>
            <person name="Getino M."/>
            <person name="Pursley I."/>
            <person name="Horton D.L."/>
            <person name="Alikhan N.F."/>
            <person name="Baker D."/>
            <person name="Gharbi K."/>
            <person name="Hall N."/>
            <person name="Watson M."/>
            <person name="Adriaenssens E.M."/>
            <person name="Foster-Nyarko E."/>
            <person name="Jarju S."/>
            <person name="Secka A."/>
            <person name="Antonio M."/>
            <person name="Oren A."/>
            <person name="Chaudhuri R.R."/>
            <person name="La Ragione R."/>
            <person name="Hildebrand F."/>
            <person name="Pallen M.J."/>
        </authorList>
    </citation>
    <scope>NUCLEOTIDE SEQUENCE</scope>
    <source>
        <strain evidence="5">CHK183-5548</strain>
    </source>
</reference>
<evidence type="ECO:0000313" key="6">
    <source>
        <dbReference type="Proteomes" id="UP000823883"/>
    </source>
</evidence>
<proteinExistence type="inferred from homology"/>
<reference evidence="5" key="2">
    <citation type="submission" date="2021-04" db="EMBL/GenBank/DDBJ databases">
        <authorList>
            <person name="Gilroy R."/>
        </authorList>
    </citation>
    <scope>NUCLEOTIDE SEQUENCE</scope>
    <source>
        <strain evidence="5">CHK183-5548</strain>
    </source>
</reference>
<dbReference type="PROSITE" id="PS50173">
    <property type="entry name" value="UMUC"/>
    <property type="match status" value="1"/>
</dbReference>
<keyword evidence="2" id="KW-0227">DNA damage</keyword>
<comment type="catalytic activity">
    <reaction evidence="2">
        <text>DNA(n) + a 2'-deoxyribonucleoside 5'-triphosphate = DNA(n+1) + diphosphate</text>
        <dbReference type="Rhea" id="RHEA:22508"/>
        <dbReference type="Rhea" id="RHEA-COMP:17339"/>
        <dbReference type="Rhea" id="RHEA-COMP:17340"/>
        <dbReference type="ChEBI" id="CHEBI:33019"/>
        <dbReference type="ChEBI" id="CHEBI:61560"/>
        <dbReference type="ChEBI" id="CHEBI:173112"/>
        <dbReference type="EC" id="2.7.7.7"/>
    </reaction>
</comment>
<dbReference type="PANTHER" id="PTHR11076">
    <property type="entry name" value="DNA REPAIR POLYMERASE UMUC / TRANSFERASE FAMILY MEMBER"/>
    <property type="match status" value="1"/>
</dbReference>
<dbReference type="CDD" id="cd03586">
    <property type="entry name" value="PolY_Pol_IV_kappa"/>
    <property type="match status" value="1"/>
</dbReference>
<name>A0A9D2T666_9FIRM</name>
<organism evidence="5 6">
    <name type="scientific">Candidatus Lachnoclostridium pullistercoris</name>
    <dbReference type="NCBI Taxonomy" id="2838632"/>
    <lineage>
        <taxon>Bacteria</taxon>
        <taxon>Bacillati</taxon>
        <taxon>Bacillota</taxon>
        <taxon>Clostridia</taxon>
        <taxon>Lachnospirales</taxon>
        <taxon>Lachnospiraceae</taxon>
    </lineage>
</organism>
<comment type="function">
    <text evidence="2">Poorly processive, error-prone DNA polymerase involved in untargeted mutagenesis. Copies undamaged DNA at stalled replication forks, which arise in vivo from mismatched or misaligned primer ends. These misaligned primers can be extended by PolIV. Exhibits no 3'-5' exonuclease (proofreading) activity. May be involved in translesional synthesis, in conjunction with the beta clamp from PolIII.</text>
</comment>
<dbReference type="GO" id="GO:0006261">
    <property type="term" value="P:DNA-templated DNA replication"/>
    <property type="evidence" value="ECO:0007669"/>
    <property type="project" value="UniProtKB-UniRule"/>
</dbReference>
<sequence length="430" mass="48299">MGMERERLIFHIDVNSAFLSWESVERLKKDPDALDLRTIPSAVGGDASKRHGIVLAKSTPAKAFGVTTGEPIARALQKCPSLTVVPSHFEIYTAYSRKLIHLLEDYTPDIEKFSIDEAFLDMTETIHLFGTPTETADAIRRRVREELGFTVNVGIAPNKLLAKMASDFQKPDRTHTLFREEIPGKMWPLPIRELFLVGSSAQARMEAIGLHTIGDLAYCDPDVLRAQLGDKYSRTILDYANGIDRDPVEPRAPANKGYGNRITLSRDVSDMAEARQVLLSLAETVGARLRADQVLCSQVCVELKDWRFRSFSHQGLLQFPTDSTSVIYEEACRLLKEFWDGTPVRLIGVRAGKISGHEFVQMSLFETEQDRKRLKMEQAVDAIRSRFGTDSVKRASFLKKDSLVDHAASKHKHLGKRMEDSDDKNSGISH</sequence>
<dbReference type="Gene3D" id="3.40.1170.60">
    <property type="match status" value="1"/>
</dbReference>
<feature type="binding site" evidence="2">
    <location>
        <position position="116"/>
    </location>
    <ligand>
        <name>Mg(2+)</name>
        <dbReference type="ChEBI" id="CHEBI:18420"/>
    </ligand>
</feature>